<feature type="domain" description="DUF234" evidence="2">
    <location>
        <begin position="310"/>
        <end position="395"/>
    </location>
</feature>
<dbReference type="AlphaFoldDB" id="A0ABD5NRD8"/>
<dbReference type="GeneID" id="73901958"/>
<dbReference type="InterPro" id="IPR011991">
    <property type="entry name" value="ArsR-like_HTH"/>
</dbReference>
<evidence type="ECO:0000259" key="2">
    <source>
        <dbReference type="Pfam" id="PF03008"/>
    </source>
</evidence>
<evidence type="ECO:0000313" key="4">
    <source>
        <dbReference type="Proteomes" id="UP001595846"/>
    </source>
</evidence>
<gene>
    <name evidence="3" type="ORF">ACFOUR_13140</name>
</gene>
<dbReference type="SUPFAM" id="SSF46785">
    <property type="entry name" value="Winged helix' DNA-binding domain"/>
    <property type="match status" value="1"/>
</dbReference>
<dbReference type="PANTHER" id="PTHR34704:SF1">
    <property type="entry name" value="ATPASE"/>
    <property type="match status" value="1"/>
</dbReference>
<dbReference type="Pfam" id="PF01637">
    <property type="entry name" value="ATPase_2"/>
    <property type="match status" value="1"/>
</dbReference>
<dbReference type="RefSeq" id="WP_256532850.1">
    <property type="nucleotide sequence ID" value="NZ_CP101824.1"/>
</dbReference>
<dbReference type="InterPro" id="IPR036390">
    <property type="entry name" value="WH_DNA-bd_sf"/>
</dbReference>
<evidence type="ECO:0000313" key="3">
    <source>
        <dbReference type="EMBL" id="MFC3959303.1"/>
    </source>
</evidence>
<dbReference type="Gene3D" id="3.40.50.300">
    <property type="entry name" value="P-loop containing nucleotide triphosphate hydrolases"/>
    <property type="match status" value="1"/>
</dbReference>
<proteinExistence type="predicted"/>
<keyword evidence="3" id="KW-0067">ATP-binding</keyword>
<dbReference type="GO" id="GO:0005524">
    <property type="term" value="F:ATP binding"/>
    <property type="evidence" value="ECO:0007669"/>
    <property type="project" value="UniProtKB-KW"/>
</dbReference>
<dbReference type="SUPFAM" id="SSF52980">
    <property type="entry name" value="Restriction endonuclease-like"/>
    <property type="match status" value="1"/>
</dbReference>
<name>A0ABD5NRD8_9EURY</name>
<sequence length="460" mass="52568">MERFVDRHRELSRLRDCYESDDAEMVVIFGRRRLGKTQLVQHSLSDQDDAVVYQATETTSQIQRDEFVDVAADTFPGITAIKQNWESLLGYLGDHDGIVVLDEFPYLIDADESLPSVIQRLWDQRLQNTSGTLVLVGSSISMMEDATLLGNSPLYGRFTEKIDLRPLDFAAAQEFLPDDYSPEEQIFTWSIFGGVPYYLDGVTLDRDLGAVLTKEVLSQKGYLHNEPEYVLRTELTDPNRYFAILTTIAAGKTTANEIAQAVGIDGKQISTYTQKLERLRLVEREVPLTEEKAKSRRGRYRIRDPLFRFWFRFVYGNEDRYERLGKDAYEAVIEPELPDFVSQEFETLCQDALPDLFPEETFLDIGRWWYKEHEVDVVGFTADGTMVAGECKFTNAPLDYSALASLEAHSAEIRWTPDTGDTDMQYALFTRSGVTQSVQEAASERDEVHVFDLRDVTQHA</sequence>
<dbReference type="InterPro" id="IPR036388">
    <property type="entry name" value="WH-like_DNA-bd_sf"/>
</dbReference>
<dbReference type="InterPro" id="IPR027417">
    <property type="entry name" value="P-loop_NTPase"/>
</dbReference>
<dbReference type="Pfam" id="PF03008">
    <property type="entry name" value="DUF234"/>
    <property type="match status" value="1"/>
</dbReference>
<dbReference type="Proteomes" id="UP001595846">
    <property type="component" value="Unassembled WGS sequence"/>
</dbReference>
<dbReference type="SUPFAM" id="SSF52540">
    <property type="entry name" value="P-loop containing nucleoside triphosphate hydrolases"/>
    <property type="match status" value="1"/>
</dbReference>
<feature type="domain" description="ATPase" evidence="1">
    <location>
        <begin position="4"/>
        <end position="200"/>
    </location>
</feature>
<dbReference type="InterPro" id="IPR011579">
    <property type="entry name" value="ATPase_dom"/>
</dbReference>
<protein>
    <submittedName>
        <fullName evidence="3">ATP-binding protein</fullName>
    </submittedName>
</protein>
<comment type="caution">
    <text evidence="3">The sequence shown here is derived from an EMBL/GenBank/DDBJ whole genome shotgun (WGS) entry which is preliminary data.</text>
</comment>
<dbReference type="PANTHER" id="PTHR34704">
    <property type="entry name" value="ATPASE"/>
    <property type="match status" value="1"/>
</dbReference>
<dbReference type="InterPro" id="IPR011335">
    <property type="entry name" value="Restrct_endonuc-II-like"/>
</dbReference>
<keyword evidence="4" id="KW-1185">Reference proteome</keyword>
<dbReference type="Gene3D" id="1.10.10.10">
    <property type="entry name" value="Winged helix-like DNA-binding domain superfamily/Winged helix DNA-binding domain"/>
    <property type="match status" value="1"/>
</dbReference>
<reference evidence="3 4" key="1">
    <citation type="journal article" date="2019" name="Int. J. Syst. Evol. Microbiol.">
        <title>The Global Catalogue of Microorganisms (GCM) 10K type strain sequencing project: providing services to taxonomists for standard genome sequencing and annotation.</title>
        <authorList>
            <consortium name="The Broad Institute Genomics Platform"/>
            <consortium name="The Broad Institute Genome Sequencing Center for Infectious Disease"/>
            <person name="Wu L."/>
            <person name="Ma J."/>
        </authorList>
    </citation>
    <scope>NUCLEOTIDE SEQUENCE [LARGE SCALE GENOMIC DNA]</scope>
    <source>
        <strain evidence="3 4">IBRC-M 10256</strain>
    </source>
</reference>
<dbReference type="InterPro" id="IPR004256">
    <property type="entry name" value="DUF234"/>
</dbReference>
<evidence type="ECO:0000259" key="1">
    <source>
        <dbReference type="Pfam" id="PF01637"/>
    </source>
</evidence>
<organism evidence="3 4">
    <name type="scientific">Halovivax cerinus</name>
    <dbReference type="NCBI Taxonomy" id="1487865"/>
    <lineage>
        <taxon>Archaea</taxon>
        <taxon>Methanobacteriati</taxon>
        <taxon>Methanobacteriota</taxon>
        <taxon>Stenosarchaea group</taxon>
        <taxon>Halobacteria</taxon>
        <taxon>Halobacteriales</taxon>
        <taxon>Natrialbaceae</taxon>
        <taxon>Halovivax</taxon>
    </lineage>
</organism>
<keyword evidence="3" id="KW-0547">Nucleotide-binding</keyword>
<dbReference type="CDD" id="cd00090">
    <property type="entry name" value="HTH_ARSR"/>
    <property type="match status" value="1"/>
</dbReference>
<dbReference type="EMBL" id="JBHSAQ010000011">
    <property type="protein sequence ID" value="MFC3959303.1"/>
    <property type="molecule type" value="Genomic_DNA"/>
</dbReference>
<accession>A0ABD5NRD8</accession>